<name>A0A9P7Y646_9HELO</name>
<dbReference type="OrthoDB" id="5420958at2759"/>
<accession>A0A9P7Y646</accession>
<dbReference type="Proteomes" id="UP000824998">
    <property type="component" value="Unassembled WGS sequence"/>
</dbReference>
<protein>
    <submittedName>
        <fullName evidence="1">Uncharacterized protein</fullName>
    </submittedName>
</protein>
<dbReference type="EMBL" id="MU252120">
    <property type="protein sequence ID" value="KAG9228064.1"/>
    <property type="molecule type" value="Genomic_DNA"/>
</dbReference>
<evidence type="ECO:0000313" key="2">
    <source>
        <dbReference type="Proteomes" id="UP000824998"/>
    </source>
</evidence>
<feature type="non-terminal residue" evidence="1">
    <location>
        <position position="1"/>
    </location>
</feature>
<reference evidence="1" key="1">
    <citation type="journal article" date="2021" name="IMA Fungus">
        <title>Genomic characterization of three marine fungi, including Emericellopsis atlantica sp. nov. with signatures of a generalist lifestyle and marine biomass degradation.</title>
        <authorList>
            <person name="Hagestad O.C."/>
            <person name="Hou L."/>
            <person name="Andersen J.H."/>
            <person name="Hansen E.H."/>
            <person name="Altermark B."/>
            <person name="Li C."/>
            <person name="Kuhnert E."/>
            <person name="Cox R.J."/>
            <person name="Crous P.W."/>
            <person name="Spatafora J.W."/>
            <person name="Lail K."/>
            <person name="Amirebrahimi M."/>
            <person name="Lipzen A."/>
            <person name="Pangilinan J."/>
            <person name="Andreopoulos W."/>
            <person name="Hayes R.D."/>
            <person name="Ng V."/>
            <person name="Grigoriev I.V."/>
            <person name="Jackson S.A."/>
            <person name="Sutton T.D.S."/>
            <person name="Dobson A.D.W."/>
            <person name="Rama T."/>
        </authorList>
    </citation>
    <scope>NUCLEOTIDE SEQUENCE</scope>
    <source>
        <strain evidence="1">TRa018bII</strain>
    </source>
</reference>
<keyword evidence="2" id="KW-1185">Reference proteome</keyword>
<proteinExistence type="predicted"/>
<gene>
    <name evidence="1" type="ORF">BJ875DRAFT_338362</name>
</gene>
<evidence type="ECO:0000313" key="1">
    <source>
        <dbReference type="EMBL" id="KAG9228064.1"/>
    </source>
</evidence>
<feature type="non-terminal residue" evidence="1">
    <location>
        <position position="162"/>
    </location>
</feature>
<dbReference type="AlphaFoldDB" id="A0A9P7Y646"/>
<organism evidence="1 2">
    <name type="scientific">Amylocarpus encephaloides</name>
    <dbReference type="NCBI Taxonomy" id="45428"/>
    <lineage>
        <taxon>Eukaryota</taxon>
        <taxon>Fungi</taxon>
        <taxon>Dikarya</taxon>
        <taxon>Ascomycota</taxon>
        <taxon>Pezizomycotina</taxon>
        <taxon>Leotiomycetes</taxon>
        <taxon>Helotiales</taxon>
        <taxon>Helotiales incertae sedis</taxon>
        <taxon>Amylocarpus</taxon>
    </lineage>
</organism>
<comment type="caution">
    <text evidence="1">The sequence shown here is derived from an EMBL/GenBank/DDBJ whole genome shotgun (WGS) entry which is preliminary data.</text>
</comment>
<sequence>RNIRKAWAACGLFPLNPDRVLRVTPKPLTQSTVPRADKIRVVLQTPVTPVLAEGLASLHSLIKQDTYTLNETSIPRLERRVQKLVDAAQVSIAECALLRDEKQMLTRMNNEAKVRRLTKALKLGDAKVMSFEDIVVARAARAVKDAKVKGKRGRKRKSDALE</sequence>